<comment type="caution">
    <text evidence="4">The sequence shown here is derived from an EMBL/GenBank/DDBJ whole genome shotgun (WGS) entry which is preliminary data.</text>
</comment>
<dbReference type="Pfam" id="PF00857">
    <property type="entry name" value="Isochorismatase"/>
    <property type="match status" value="1"/>
</dbReference>
<evidence type="ECO:0000313" key="5">
    <source>
        <dbReference type="Proteomes" id="UP000689129"/>
    </source>
</evidence>
<dbReference type="EMBL" id="JAEMWZ010000040">
    <property type="protein sequence ID" value="KAG7140801.1"/>
    <property type="molecule type" value="Genomic_DNA"/>
</dbReference>
<accession>A0A8I2ZZY7</accession>
<dbReference type="GO" id="GO:0016787">
    <property type="term" value="F:hydrolase activity"/>
    <property type="evidence" value="ECO:0007669"/>
    <property type="project" value="UniProtKB-KW"/>
</dbReference>
<dbReference type="InterPro" id="IPR052347">
    <property type="entry name" value="Isochorismatase_Nicotinamidase"/>
</dbReference>
<feature type="domain" description="Isochorismatase-like" evidence="3">
    <location>
        <begin position="8"/>
        <end position="214"/>
    </location>
</feature>
<dbReference type="PANTHER" id="PTHR11080:SF2">
    <property type="entry name" value="LD05707P"/>
    <property type="match status" value="1"/>
</dbReference>
<sequence length="224" mass="24163">MGDNFQPALIVVDFQEDFCPPHGSLAVADGRDIAPIVNSLLSLPFVAKIATKDWHPADHISFASNHADASPFTSTTTITNPANPSESYASRLWPVHCVQNTSGASLVPELEAHRLTATVEKGHVRDVEMYSAFRDPYGVVDSGLAETLRGQGVTDVFVVGLAGDYCVKCTAVDAARDGFRTYVVEEGTRCVEPDKWEACKDELEAGGVRVVSVEGAEVRRVRDA</sequence>
<name>A0A8I2ZZY7_VERLO</name>
<dbReference type="OrthoDB" id="3341310at2759"/>
<proteinExistence type="inferred from homology"/>
<evidence type="ECO:0000256" key="2">
    <source>
        <dbReference type="ARBA" id="ARBA00022801"/>
    </source>
</evidence>
<comment type="similarity">
    <text evidence="1">Belongs to the isochorismatase family.</text>
</comment>
<evidence type="ECO:0000313" key="4">
    <source>
        <dbReference type="EMBL" id="KAG7140801.1"/>
    </source>
</evidence>
<keyword evidence="2" id="KW-0378">Hydrolase</keyword>
<dbReference type="AlphaFoldDB" id="A0A8I2ZZY7"/>
<evidence type="ECO:0000256" key="1">
    <source>
        <dbReference type="ARBA" id="ARBA00006336"/>
    </source>
</evidence>
<reference evidence="4" key="1">
    <citation type="journal article" date="2021" name="Mol. Plant Pathol.">
        <title>A 20-kb lineage-specific genomic region tames virulence in pathogenic amphidiploid Verticillium longisporum.</title>
        <authorList>
            <person name="Harting R."/>
            <person name="Starke J."/>
            <person name="Kusch H."/>
            <person name="Poggeler S."/>
            <person name="Maurus I."/>
            <person name="Schluter R."/>
            <person name="Landesfeind M."/>
            <person name="Bulla I."/>
            <person name="Nowrousian M."/>
            <person name="de Jonge R."/>
            <person name="Stahlhut G."/>
            <person name="Hoff K.J."/>
            <person name="Asshauer K.P."/>
            <person name="Thurmer A."/>
            <person name="Stanke M."/>
            <person name="Daniel R."/>
            <person name="Morgenstern B."/>
            <person name="Thomma B.P.H.J."/>
            <person name="Kronstad J.W."/>
            <person name="Braus-Stromeyer S.A."/>
            <person name="Braus G.H."/>
        </authorList>
    </citation>
    <scope>NUCLEOTIDE SEQUENCE</scope>
    <source>
        <strain evidence="4">Vl32</strain>
    </source>
</reference>
<dbReference type="Proteomes" id="UP000689129">
    <property type="component" value="Unassembled WGS sequence"/>
</dbReference>
<gene>
    <name evidence="4" type="ORF">HYQ45_002518</name>
</gene>
<organism evidence="4 5">
    <name type="scientific">Verticillium longisporum</name>
    <name type="common">Verticillium dahliae var. longisporum</name>
    <dbReference type="NCBI Taxonomy" id="100787"/>
    <lineage>
        <taxon>Eukaryota</taxon>
        <taxon>Fungi</taxon>
        <taxon>Dikarya</taxon>
        <taxon>Ascomycota</taxon>
        <taxon>Pezizomycotina</taxon>
        <taxon>Sordariomycetes</taxon>
        <taxon>Hypocreomycetidae</taxon>
        <taxon>Glomerellales</taxon>
        <taxon>Plectosphaerellaceae</taxon>
        <taxon>Verticillium</taxon>
    </lineage>
</organism>
<dbReference type="PANTHER" id="PTHR11080">
    <property type="entry name" value="PYRAZINAMIDASE/NICOTINAMIDASE"/>
    <property type="match status" value="1"/>
</dbReference>
<protein>
    <submittedName>
        <fullName evidence="4">Nicotinamidase like protein</fullName>
    </submittedName>
</protein>
<evidence type="ECO:0000259" key="3">
    <source>
        <dbReference type="Pfam" id="PF00857"/>
    </source>
</evidence>
<dbReference type="CDD" id="cd01011">
    <property type="entry name" value="nicotinamidase"/>
    <property type="match status" value="1"/>
</dbReference>
<dbReference type="InterPro" id="IPR000868">
    <property type="entry name" value="Isochorismatase-like_dom"/>
</dbReference>